<evidence type="ECO:0000313" key="2">
    <source>
        <dbReference type="Proteomes" id="UP000198748"/>
    </source>
</evidence>
<proteinExistence type="predicted"/>
<dbReference type="Proteomes" id="UP000198748">
    <property type="component" value="Unassembled WGS sequence"/>
</dbReference>
<dbReference type="RefSeq" id="WP_090157121.1">
    <property type="nucleotide sequence ID" value="NZ_FNAN01000026.1"/>
</dbReference>
<dbReference type="OrthoDB" id="1494556at2"/>
<keyword evidence="2" id="KW-1185">Reference proteome</keyword>
<sequence>MESQLDRITIDEAVCNGKPVIRGFRITVKTVLEYLAAGESIENILSAYPFLEEADIKACIEFAAKTVDGEHFSLTAA</sequence>
<dbReference type="InterPro" id="IPR009057">
    <property type="entry name" value="Homeodomain-like_sf"/>
</dbReference>
<dbReference type="InterPro" id="IPR036388">
    <property type="entry name" value="WH-like_DNA-bd_sf"/>
</dbReference>
<dbReference type="STRING" id="659014.SAMN04487996_12625"/>
<dbReference type="Gene3D" id="1.10.10.10">
    <property type="entry name" value="Winged helix-like DNA-binding domain superfamily/Winged helix DNA-binding domain"/>
    <property type="match status" value="1"/>
</dbReference>
<gene>
    <name evidence="1" type="ORF">SAMN04487996_12625</name>
</gene>
<name>A0A1G7YHH7_9BACT</name>
<accession>A0A1G7YHH7</accession>
<protein>
    <submittedName>
        <fullName evidence="1">Uncharacterized conserved protein, DUF433 family</fullName>
    </submittedName>
</protein>
<evidence type="ECO:0000313" key="1">
    <source>
        <dbReference type="EMBL" id="SDG95827.1"/>
    </source>
</evidence>
<dbReference type="EMBL" id="FNAN01000026">
    <property type="protein sequence ID" value="SDG95827.1"/>
    <property type="molecule type" value="Genomic_DNA"/>
</dbReference>
<dbReference type="InterPro" id="IPR007367">
    <property type="entry name" value="DUF433"/>
</dbReference>
<dbReference type="PANTHER" id="PTHR34849">
    <property type="entry name" value="SSL5025 PROTEIN"/>
    <property type="match status" value="1"/>
</dbReference>
<dbReference type="AlphaFoldDB" id="A0A1G7YHH7"/>
<dbReference type="SUPFAM" id="SSF46689">
    <property type="entry name" value="Homeodomain-like"/>
    <property type="match status" value="1"/>
</dbReference>
<dbReference type="PANTHER" id="PTHR34849:SF3">
    <property type="entry name" value="SSR2962 PROTEIN"/>
    <property type="match status" value="1"/>
</dbReference>
<reference evidence="2" key="1">
    <citation type="submission" date="2016-10" db="EMBL/GenBank/DDBJ databases">
        <authorList>
            <person name="Varghese N."/>
            <person name="Submissions S."/>
        </authorList>
    </citation>
    <scope>NUCLEOTIDE SEQUENCE [LARGE SCALE GENOMIC DNA]</scope>
    <source>
        <strain evidence="2">DSM 25329</strain>
    </source>
</reference>
<organism evidence="1 2">
    <name type="scientific">Dyadobacter soli</name>
    <dbReference type="NCBI Taxonomy" id="659014"/>
    <lineage>
        <taxon>Bacteria</taxon>
        <taxon>Pseudomonadati</taxon>
        <taxon>Bacteroidota</taxon>
        <taxon>Cytophagia</taxon>
        <taxon>Cytophagales</taxon>
        <taxon>Spirosomataceae</taxon>
        <taxon>Dyadobacter</taxon>
    </lineage>
</organism>
<dbReference type="Pfam" id="PF04255">
    <property type="entry name" value="DUF433"/>
    <property type="match status" value="1"/>
</dbReference>